<dbReference type="RefSeq" id="WP_381493920.1">
    <property type="nucleotide sequence ID" value="NZ_JBHTIK010000015.1"/>
</dbReference>
<organism evidence="2 3">
    <name type="scientific">Sphingosinicella xenopeptidilytica</name>
    <dbReference type="NCBI Taxonomy" id="364098"/>
    <lineage>
        <taxon>Bacteria</taxon>
        <taxon>Pseudomonadati</taxon>
        <taxon>Pseudomonadota</taxon>
        <taxon>Alphaproteobacteria</taxon>
        <taxon>Sphingomonadales</taxon>
        <taxon>Sphingosinicellaceae</taxon>
        <taxon>Sphingosinicella</taxon>
    </lineage>
</organism>
<protein>
    <recommendedName>
        <fullName evidence="4">DUF3618 domain-containing protein</fullName>
    </recommendedName>
</protein>
<accession>A0ABW3C6N7</accession>
<name>A0ABW3C6N7_SPHXN</name>
<reference evidence="3" key="1">
    <citation type="journal article" date="2019" name="Int. J. Syst. Evol. Microbiol.">
        <title>The Global Catalogue of Microorganisms (GCM) 10K type strain sequencing project: providing services to taxonomists for standard genome sequencing and annotation.</title>
        <authorList>
            <consortium name="The Broad Institute Genomics Platform"/>
            <consortium name="The Broad Institute Genome Sequencing Center for Infectious Disease"/>
            <person name="Wu L."/>
            <person name="Ma J."/>
        </authorList>
    </citation>
    <scope>NUCLEOTIDE SEQUENCE [LARGE SCALE GENOMIC DNA]</scope>
    <source>
        <strain evidence="3">CCUG 52537</strain>
    </source>
</reference>
<comment type="caution">
    <text evidence="2">The sequence shown here is derived from an EMBL/GenBank/DDBJ whole genome shotgun (WGS) entry which is preliminary data.</text>
</comment>
<gene>
    <name evidence="2" type="ORF">ACFQ00_17555</name>
</gene>
<sequence length="289" mass="30581">MNDKTVDTALYEAEAAEARRRIALTVGEIRHRLDPRTIANEAIDAATERGAELVARGRQAARDNLGAISIVGALAGMVAGARHHRKSRKATAMSEYEDDFGNEAPGKDRLESVKQTVQQARETVTHKAQAAREVAGEKFASARQHANDAWETARERAADYSERAKEQAARARERTAESVDQNPLTAVLAGAALGAIIGALLPRSSGENRAIGPVRDKLASTARTAARVARTAGEAKLAELGIKEAAKLRFSEIKEGAAEVAKSATSAVRGKGKTVNGSSAEDEGPAELA</sequence>
<keyword evidence="3" id="KW-1185">Reference proteome</keyword>
<evidence type="ECO:0008006" key="4">
    <source>
        <dbReference type="Google" id="ProtNLM"/>
    </source>
</evidence>
<dbReference type="Proteomes" id="UP001597124">
    <property type="component" value="Unassembled WGS sequence"/>
</dbReference>
<dbReference type="EMBL" id="JBHTIK010000015">
    <property type="protein sequence ID" value="MFD0850146.1"/>
    <property type="molecule type" value="Genomic_DNA"/>
</dbReference>
<feature type="region of interest" description="Disordered" evidence="1">
    <location>
        <begin position="150"/>
        <end position="177"/>
    </location>
</feature>
<evidence type="ECO:0000313" key="2">
    <source>
        <dbReference type="EMBL" id="MFD0850146.1"/>
    </source>
</evidence>
<feature type="region of interest" description="Disordered" evidence="1">
    <location>
        <begin position="261"/>
        <end position="289"/>
    </location>
</feature>
<feature type="compositionally biased region" description="Acidic residues" evidence="1">
    <location>
        <begin position="280"/>
        <end position="289"/>
    </location>
</feature>
<proteinExistence type="predicted"/>
<dbReference type="Gene3D" id="6.10.140.1430">
    <property type="match status" value="1"/>
</dbReference>
<evidence type="ECO:0000313" key="3">
    <source>
        <dbReference type="Proteomes" id="UP001597124"/>
    </source>
</evidence>
<evidence type="ECO:0000256" key="1">
    <source>
        <dbReference type="SAM" id="MobiDB-lite"/>
    </source>
</evidence>